<dbReference type="WBParaSite" id="scaffold752_cov153.g1731">
    <property type="protein sequence ID" value="scaffold752_cov153.g1731"/>
    <property type="gene ID" value="scaffold752_cov153.g1731"/>
</dbReference>
<organism evidence="2 3">
    <name type="scientific">Meloidogyne javanica</name>
    <name type="common">Root-knot nematode worm</name>
    <dbReference type="NCBI Taxonomy" id="6303"/>
    <lineage>
        <taxon>Eukaryota</taxon>
        <taxon>Metazoa</taxon>
        <taxon>Ecdysozoa</taxon>
        <taxon>Nematoda</taxon>
        <taxon>Chromadorea</taxon>
        <taxon>Rhabditida</taxon>
        <taxon>Tylenchina</taxon>
        <taxon>Tylenchomorpha</taxon>
        <taxon>Tylenchoidea</taxon>
        <taxon>Meloidogynidae</taxon>
        <taxon>Meloidogyninae</taxon>
        <taxon>Meloidogyne</taxon>
        <taxon>Meloidogyne incognita group</taxon>
    </lineage>
</organism>
<feature type="region of interest" description="Disordered" evidence="1">
    <location>
        <begin position="143"/>
        <end position="181"/>
    </location>
</feature>
<dbReference type="AlphaFoldDB" id="A0A915N2U7"/>
<evidence type="ECO:0000313" key="2">
    <source>
        <dbReference type="Proteomes" id="UP000887561"/>
    </source>
</evidence>
<proteinExistence type="predicted"/>
<evidence type="ECO:0000256" key="1">
    <source>
        <dbReference type="SAM" id="MobiDB-lite"/>
    </source>
</evidence>
<evidence type="ECO:0000313" key="3">
    <source>
        <dbReference type="WBParaSite" id="scaffold752_cov153.g1731"/>
    </source>
</evidence>
<protein>
    <submittedName>
        <fullName evidence="3">Uncharacterized protein</fullName>
    </submittedName>
</protein>
<sequence>MNPGEGPPGLGQTAETNAFNQLNAQIFPLLQQVGDSAPYSGIAFRRLKNPALMQQITNVREQYQNLVYAFNDLLEDSVRNNRNLTYYLDARNRNQNSLSYEHQIHLINAEIDQINNAVQNNLNRQRGLVADMQTIYGYVNHLHEGAGTSGQGRQGQRRRGQAEQGQRKRGRGEHRGSGSGI</sequence>
<name>A0A915N2U7_MELJA</name>
<keyword evidence="2" id="KW-1185">Reference proteome</keyword>
<dbReference type="Proteomes" id="UP000887561">
    <property type="component" value="Unplaced"/>
</dbReference>
<accession>A0A915N2U7</accession>
<reference evidence="3" key="1">
    <citation type="submission" date="2022-11" db="UniProtKB">
        <authorList>
            <consortium name="WormBaseParasite"/>
        </authorList>
    </citation>
    <scope>IDENTIFICATION</scope>
</reference>